<dbReference type="AlphaFoldDB" id="A0AB73H4H8"/>
<dbReference type="Gene3D" id="2.60.120.260">
    <property type="entry name" value="Galactose-binding domain-like"/>
    <property type="match status" value="1"/>
</dbReference>
<evidence type="ECO:0000313" key="2">
    <source>
        <dbReference type="EMBL" id="MBC2140751.1"/>
    </source>
</evidence>
<feature type="domain" description="Distal tail protein N-terminal" evidence="1">
    <location>
        <begin position="3"/>
        <end position="126"/>
    </location>
</feature>
<evidence type="ECO:0000259" key="1">
    <source>
        <dbReference type="Pfam" id="PF16774"/>
    </source>
</evidence>
<reference evidence="2 3" key="1">
    <citation type="submission" date="2020-03" db="EMBL/GenBank/DDBJ databases">
        <title>Soil Listeria distribution.</title>
        <authorList>
            <person name="Liao J."/>
            <person name="Wiedmann M."/>
        </authorList>
    </citation>
    <scope>NUCLEOTIDE SEQUENCE [LARGE SCALE GENOMIC DNA]</scope>
    <source>
        <strain evidence="2 3">FSL L7-0297</strain>
    </source>
</reference>
<dbReference type="Pfam" id="PF16774">
    <property type="entry name" value="Dit_N"/>
    <property type="match status" value="1"/>
</dbReference>
<accession>A0AB73H4H8</accession>
<gene>
    <name evidence="2" type="ORF">HCA89_00395</name>
</gene>
<organism evidence="2 3">
    <name type="scientific">Listeria innocua</name>
    <dbReference type="NCBI Taxonomy" id="1642"/>
    <lineage>
        <taxon>Bacteria</taxon>
        <taxon>Bacillati</taxon>
        <taxon>Bacillota</taxon>
        <taxon>Bacilli</taxon>
        <taxon>Bacillales</taxon>
        <taxon>Listeriaceae</taxon>
        <taxon>Listeria</taxon>
    </lineage>
</organism>
<dbReference type="RefSeq" id="WP_185542859.1">
    <property type="nucleotide sequence ID" value="NZ_JAARXV010000001.1"/>
</dbReference>
<sequence length="491" mass="55398">MIVRRFQLINSRDQKFDLNDTNHFGYNPTGLGIAFSNEYVGIGANFIQSASNVNQNTFELSVLFGGENENPYQQYSEFAQFLSFTPLKLEYTIETGVYLRECALNSLTKTEIGQWNVLEETLTLDFLSPWYVEKTADALRYEDQLGDGKIYAPEIDGPIQPTEDDAPVNLINNPDFSDGLNGWIIPSGNLPYIKISDESAIGANKVLVADGLENPTFNINLANNIDFSSINVGDKVSFSFYVKIENSYEPYIFGAGYFRVKNSNNESLMPIWDNYFGSYPENSPAEASSVKYYIKNMNEWKRVEAVYTVENTDEVPQSISVFFTLAATYYFTAPNVHILDETQGNGKNYYIYDFVYEEQDTSGVNQNYFNITNDSVGIGADIWSPTAITIKAKEGAVINPSWRLFVGSSEVQSDGYFLTIPEGGSLVVSSYPQNQFARVYNQDGSYYNVYSYQDLTKTNFISVPKGDSSLIFNVGHEAEVYLIYREERLLV</sequence>
<dbReference type="InterPro" id="IPR031899">
    <property type="entry name" value="Dit_N"/>
</dbReference>
<dbReference type="Proteomes" id="UP000552309">
    <property type="component" value="Unassembled WGS sequence"/>
</dbReference>
<evidence type="ECO:0000313" key="3">
    <source>
        <dbReference type="Proteomes" id="UP000552309"/>
    </source>
</evidence>
<comment type="caution">
    <text evidence="2">The sequence shown here is derived from an EMBL/GenBank/DDBJ whole genome shotgun (WGS) entry which is preliminary data.</text>
</comment>
<proteinExistence type="predicted"/>
<name>A0AB73H4H8_LISIO</name>
<dbReference type="EMBL" id="JAARXV010000001">
    <property type="protein sequence ID" value="MBC2140751.1"/>
    <property type="molecule type" value="Genomic_DNA"/>
</dbReference>
<protein>
    <submittedName>
        <fullName evidence="2">Phage baseplate protein</fullName>
    </submittedName>
</protein>